<comment type="caution">
    <text evidence="2">The sequence shown here is derived from an EMBL/GenBank/DDBJ whole genome shotgun (WGS) entry which is preliminary data.</text>
</comment>
<keyword evidence="3" id="KW-1185">Reference proteome</keyword>
<sequence length="165" mass="18602">RRLKPRMGLAQGQSLCCADGLFSVHFIGQGKSPINGRRPSSKAPLAFAFYVVLAGFVFVYVFVDFSIRFIDRRNIYQYARPHSGFPLTPVFFTISLFHPEKPPNGESLLGADARAGKRNVPSPARVLMMESVPLCWHKTTAKIGEKITKTSVREDRKKTQIQWTM</sequence>
<keyword evidence="1" id="KW-0812">Transmembrane</keyword>
<dbReference type="EMBL" id="JAMKOV010000001">
    <property type="protein sequence ID" value="KAI8046657.1"/>
    <property type="molecule type" value="Genomic_DNA"/>
</dbReference>
<evidence type="ECO:0000313" key="3">
    <source>
        <dbReference type="Proteomes" id="UP001059596"/>
    </source>
</evidence>
<proteinExistence type="predicted"/>
<accession>A0A9Q0BW13</accession>
<organism evidence="2 3">
    <name type="scientific">Drosophila gunungcola</name>
    <name type="common">fruit fly</name>
    <dbReference type="NCBI Taxonomy" id="103775"/>
    <lineage>
        <taxon>Eukaryota</taxon>
        <taxon>Metazoa</taxon>
        <taxon>Ecdysozoa</taxon>
        <taxon>Arthropoda</taxon>
        <taxon>Hexapoda</taxon>
        <taxon>Insecta</taxon>
        <taxon>Pterygota</taxon>
        <taxon>Neoptera</taxon>
        <taxon>Endopterygota</taxon>
        <taxon>Diptera</taxon>
        <taxon>Brachycera</taxon>
        <taxon>Muscomorpha</taxon>
        <taxon>Ephydroidea</taxon>
        <taxon>Drosophilidae</taxon>
        <taxon>Drosophila</taxon>
        <taxon>Sophophora</taxon>
    </lineage>
</organism>
<evidence type="ECO:0000256" key="1">
    <source>
        <dbReference type="SAM" id="Phobius"/>
    </source>
</evidence>
<feature type="non-terminal residue" evidence="2">
    <location>
        <position position="1"/>
    </location>
</feature>
<protein>
    <submittedName>
        <fullName evidence="2">Uncharacterized protein</fullName>
    </submittedName>
</protein>
<dbReference type="AlphaFoldDB" id="A0A9Q0BW13"/>
<keyword evidence="1" id="KW-0472">Membrane</keyword>
<evidence type="ECO:0000313" key="2">
    <source>
        <dbReference type="EMBL" id="KAI8046657.1"/>
    </source>
</evidence>
<dbReference type="Proteomes" id="UP001059596">
    <property type="component" value="Chromosome 3R"/>
</dbReference>
<reference evidence="2" key="1">
    <citation type="journal article" date="2023" name="Genome Biol. Evol.">
        <title>Long-read-based Genome Assembly of Drosophila gunungcola Reveals Fewer Chemosensory Genes in Flower-breeding Species.</title>
        <authorList>
            <person name="Negi A."/>
            <person name="Liao B.Y."/>
            <person name="Yeh S.D."/>
        </authorList>
    </citation>
    <scope>NUCLEOTIDE SEQUENCE</scope>
    <source>
        <strain evidence="2">Sukarami</strain>
    </source>
</reference>
<feature type="transmembrane region" description="Helical" evidence="1">
    <location>
        <begin position="47"/>
        <end position="70"/>
    </location>
</feature>
<gene>
    <name evidence="2" type="ORF">M5D96_002870</name>
</gene>
<name>A0A9Q0BW13_9MUSC</name>
<keyword evidence="1" id="KW-1133">Transmembrane helix</keyword>